<keyword evidence="3" id="KW-1185">Reference proteome</keyword>
<dbReference type="Proteomes" id="UP001500822">
    <property type="component" value="Unassembled WGS sequence"/>
</dbReference>
<name>A0ABP8ZJW2_9ACTN</name>
<organism evidence="2 3">
    <name type="scientific">Gordonia alkaliphila</name>
    <dbReference type="NCBI Taxonomy" id="1053547"/>
    <lineage>
        <taxon>Bacteria</taxon>
        <taxon>Bacillati</taxon>
        <taxon>Actinomycetota</taxon>
        <taxon>Actinomycetes</taxon>
        <taxon>Mycobacteriales</taxon>
        <taxon>Gordoniaceae</taxon>
        <taxon>Gordonia</taxon>
    </lineage>
</organism>
<comment type="caution">
    <text evidence="2">The sequence shown here is derived from an EMBL/GenBank/DDBJ whole genome shotgun (WGS) entry which is preliminary data.</text>
</comment>
<dbReference type="EMBL" id="BAABIE010000025">
    <property type="protein sequence ID" value="GAA4758613.1"/>
    <property type="molecule type" value="Genomic_DNA"/>
</dbReference>
<reference evidence="3" key="1">
    <citation type="journal article" date="2019" name="Int. J. Syst. Evol. Microbiol.">
        <title>The Global Catalogue of Microorganisms (GCM) 10K type strain sequencing project: providing services to taxonomists for standard genome sequencing and annotation.</title>
        <authorList>
            <consortium name="The Broad Institute Genomics Platform"/>
            <consortium name="The Broad Institute Genome Sequencing Center for Infectious Disease"/>
            <person name="Wu L."/>
            <person name="Ma J."/>
        </authorList>
    </citation>
    <scope>NUCLEOTIDE SEQUENCE [LARGE SCALE GENOMIC DNA]</scope>
    <source>
        <strain evidence="3">JCM 18077</strain>
    </source>
</reference>
<evidence type="ECO:0000313" key="2">
    <source>
        <dbReference type="EMBL" id="GAA4758613.1"/>
    </source>
</evidence>
<evidence type="ECO:0000256" key="1">
    <source>
        <dbReference type="SAM" id="MobiDB-lite"/>
    </source>
</evidence>
<sequence length="93" mass="10086">MHLGCRAVNIGDPQPKGVLDEVTAYRGGLVKVRGWSFEPDQTPASLRVHVYIGPQPGRAVASGAFGCLKRGESAAVGGRQRRPSREGEMKRWN</sequence>
<feature type="region of interest" description="Disordered" evidence="1">
    <location>
        <begin position="72"/>
        <end position="93"/>
    </location>
</feature>
<proteinExistence type="predicted"/>
<protein>
    <submittedName>
        <fullName evidence="2">Uncharacterized protein</fullName>
    </submittedName>
</protein>
<accession>A0ABP8ZJW2</accession>
<feature type="compositionally biased region" description="Basic and acidic residues" evidence="1">
    <location>
        <begin position="83"/>
        <end position="93"/>
    </location>
</feature>
<evidence type="ECO:0000313" key="3">
    <source>
        <dbReference type="Proteomes" id="UP001500822"/>
    </source>
</evidence>
<gene>
    <name evidence="2" type="ORF">GCM10023217_33860</name>
</gene>